<dbReference type="PROSITE" id="PS50966">
    <property type="entry name" value="ZF_SWIM"/>
    <property type="match status" value="1"/>
</dbReference>
<sequence length="1015" mass="117801">MAEILTYEPPFDHKITDNFGYVFSVEDAYRLLADFGIKTTTKFCCFKADKSFGNIDYSKKTHKILWEDPQNAQGDREKIIFTRSPFIILGRKIYDCQHGMDRKARDKRKRKQADEVQLGGDGDANPVHVPLSGFSSFTPSHYLDVSQKMDRDDFVFKKRRFLVQDTRKVDCTAQIKMREVLVFPEYKIAENTKSRRETSSKYLRKALKAGNAKPERRIYLELPLLSDHKHQFLGEVAGISQPLNNCIIKRMHELVAEGVQEIGEMKRHLKIFVNEVMFRGEQLPQDTNRRFFPRASDLGTHMYRATIKNRISRIDQANVQMKINEWTKVYNEDSFLFRPHSDQEEERVHANDLGERESSINVTKFEDELDEEVLLTNEWGEQNKKVLFVHQTAWQQRLLHLYGNDICLLDATYKTTRYALPLFFLGVKTNVNYQVVGSFVIKDETVHSINEALEVISKWNPDWSPPFFMTDNSSQEIQAIEKIFPKCKVLLCDFHREQAWERWVSKNAHGVVAYKDDVLVKQRAVAHSSTIAEYETGVAALTEWHVWKNNTSLQNWFQETWLTERERWVWAFRKDCLAVAVYTNNGLARQNEDFKYNHLATHREETLSGMLSVLITEFLPEKYLRICCKENKSTIYVDTLAYKEQKASHNDTAYESLSLPIINTEFDIERNVTSHIMHRRYNKDLPAFLVNRPRFFVEHCKQKIKLASDIDKTDIKTTEFPGVFEVKSKSLSKTWYREQFGSNDGERPSCECRAWQRSRLLCKHFFAVFNHHPEWNWENLPKEYRESPFITLDYHLLNGTGSPTQPSCTASPETRLSKRLKCSSENDPFIPQVPIPTKSKQLKRSDGRKCRHLLDQLRELTFVVQDPGAIASLRENLSTQLAKMQQYKPSEDGLVLEGGDSKSYTRTNQKTCSKTQTAVEKKCRAELPKRSTKTKDTGRVGKNAAINRKTYPVHVPICSTARAKPSYKTEAPSPKSVFSNKKFTLSPTLAGRIVPSTIVQYRHREKSDGDAKDSW</sequence>
<dbReference type="PANTHER" id="PTHR47456:SF1">
    <property type="entry name" value="PHD-TYPE DOMAIN-CONTAINING PROTEIN"/>
    <property type="match status" value="1"/>
</dbReference>
<gene>
    <name evidence="4" type="ORF">P5673_018754</name>
</gene>
<organism evidence="4 5">
    <name type="scientific">Acropora cervicornis</name>
    <name type="common">Staghorn coral</name>
    <dbReference type="NCBI Taxonomy" id="6130"/>
    <lineage>
        <taxon>Eukaryota</taxon>
        <taxon>Metazoa</taxon>
        <taxon>Cnidaria</taxon>
        <taxon>Anthozoa</taxon>
        <taxon>Hexacorallia</taxon>
        <taxon>Scleractinia</taxon>
        <taxon>Astrocoeniina</taxon>
        <taxon>Acroporidae</taxon>
        <taxon>Acropora</taxon>
    </lineage>
</organism>
<comment type="caution">
    <text evidence="4">The sequence shown here is derived from an EMBL/GenBank/DDBJ whole genome shotgun (WGS) entry which is preliminary data.</text>
</comment>
<evidence type="ECO:0000313" key="5">
    <source>
        <dbReference type="Proteomes" id="UP001249851"/>
    </source>
</evidence>
<dbReference type="InterPro" id="IPR029309">
    <property type="entry name" value="CaRF"/>
</dbReference>
<dbReference type="EMBL" id="JARQWQ010000043">
    <property type="protein sequence ID" value="KAK2558577.1"/>
    <property type="molecule type" value="Genomic_DNA"/>
</dbReference>
<dbReference type="InterPro" id="IPR048324">
    <property type="entry name" value="ZSWIM1-3_RNaseH-like"/>
</dbReference>
<evidence type="ECO:0000256" key="1">
    <source>
        <dbReference type="PROSITE-ProRule" id="PRU00325"/>
    </source>
</evidence>
<dbReference type="Pfam" id="PF21056">
    <property type="entry name" value="ZSWIM1-3_RNaseH-like"/>
    <property type="match status" value="1"/>
</dbReference>
<dbReference type="Pfam" id="PF15299">
    <property type="entry name" value="ALS2CR8"/>
    <property type="match status" value="2"/>
</dbReference>
<reference evidence="4" key="2">
    <citation type="journal article" date="2023" name="Science">
        <title>Genomic signatures of disease resistance in endangered staghorn corals.</title>
        <authorList>
            <person name="Vollmer S.V."/>
            <person name="Selwyn J.D."/>
            <person name="Despard B.A."/>
            <person name="Roesel C.L."/>
        </authorList>
    </citation>
    <scope>NUCLEOTIDE SEQUENCE</scope>
    <source>
        <strain evidence="4">K2</strain>
    </source>
</reference>
<keyword evidence="5" id="KW-1185">Reference proteome</keyword>
<dbReference type="Proteomes" id="UP001249851">
    <property type="component" value="Unassembled WGS sequence"/>
</dbReference>
<protein>
    <submittedName>
        <fullName evidence="4">Calcium-responsive transcription factor</fullName>
    </submittedName>
</protein>
<feature type="domain" description="SWIM-type" evidence="3">
    <location>
        <begin position="736"/>
        <end position="773"/>
    </location>
</feature>
<keyword evidence="1" id="KW-0862">Zinc</keyword>
<accession>A0AAD9QC47</accession>
<keyword evidence="1" id="KW-0479">Metal-binding</keyword>
<name>A0AAD9QC47_ACRCE</name>
<keyword evidence="1" id="KW-0863">Zinc-finger</keyword>
<dbReference type="GO" id="GO:0008270">
    <property type="term" value="F:zinc ion binding"/>
    <property type="evidence" value="ECO:0007669"/>
    <property type="project" value="UniProtKB-KW"/>
</dbReference>
<dbReference type="AlphaFoldDB" id="A0AAD9QC47"/>
<dbReference type="PANTHER" id="PTHR47456">
    <property type="entry name" value="PHD-TYPE DOMAIN-CONTAINING PROTEIN"/>
    <property type="match status" value="1"/>
</dbReference>
<dbReference type="GO" id="GO:0003700">
    <property type="term" value="F:DNA-binding transcription factor activity"/>
    <property type="evidence" value="ECO:0007669"/>
    <property type="project" value="InterPro"/>
</dbReference>
<proteinExistence type="predicted"/>
<dbReference type="Pfam" id="PF04434">
    <property type="entry name" value="SWIM"/>
    <property type="match status" value="1"/>
</dbReference>
<dbReference type="InterPro" id="IPR007527">
    <property type="entry name" value="Znf_SWIM"/>
</dbReference>
<feature type="region of interest" description="Disordered" evidence="2">
    <location>
        <begin position="100"/>
        <end position="122"/>
    </location>
</feature>
<evidence type="ECO:0000259" key="3">
    <source>
        <dbReference type="PROSITE" id="PS50966"/>
    </source>
</evidence>
<evidence type="ECO:0000256" key="2">
    <source>
        <dbReference type="SAM" id="MobiDB-lite"/>
    </source>
</evidence>
<reference evidence="4" key="1">
    <citation type="journal article" date="2023" name="G3 (Bethesda)">
        <title>Whole genome assembly and annotation of the endangered Caribbean coral Acropora cervicornis.</title>
        <authorList>
            <person name="Selwyn J.D."/>
            <person name="Vollmer S.V."/>
        </authorList>
    </citation>
    <scope>NUCLEOTIDE SEQUENCE</scope>
    <source>
        <strain evidence="4">K2</strain>
    </source>
</reference>
<evidence type="ECO:0000313" key="4">
    <source>
        <dbReference type="EMBL" id="KAK2558577.1"/>
    </source>
</evidence>